<evidence type="ECO:0000313" key="19">
    <source>
        <dbReference type="EMBL" id="KAK2145589.1"/>
    </source>
</evidence>
<evidence type="ECO:0000256" key="16">
    <source>
        <dbReference type="ARBA" id="ARBA00044544"/>
    </source>
</evidence>
<dbReference type="GO" id="GO:0008441">
    <property type="term" value="F:3'(2'),5'-bisphosphate nucleotidase activity"/>
    <property type="evidence" value="ECO:0007669"/>
    <property type="project" value="UniProtKB-EC"/>
</dbReference>
<comment type="cofactor">
    <cofactor evidence="1 18">
        <name>Mg(2+)</name>
        <dbReference type="ChEBI" id="CHEBI:18420"/>
    </cofactor>
</comment>
<dbReference type="InterPro" id="IPR020583">
    <property type="entry name" value="Inositol_monoP_metal-BS"/>
</dbReference>
<feature type="binding site" evidence="18">
    <location>
        <position position="246"/>
    </location>
    <ligand>
        <name>Mg(2+)</name>
        <dbReference type="ChEBI" id="CHEBI:18420"/>
        <label>1</label>
        <note>catalytic</note>
    </ligand>
</feature>
<dbReference type="PROSITE" id="PS00629">
    <property type="entry name" value="IMP_1"/>
    <property type="match status" value="1"/>
</dbReference>
<dbReference type="CDD" id="cd01640">
    <property type="entry name" value="IPPase"/>
    <property type="match status" value="1"/>
</dbReference>
<keyword evidence="20" id="KW-1185">Reference proteome</keyword>
<comment type="caution">
    <text evidence="19">The sequence shown here is derived from an EMBL/GenBank/DDBJ whole genome shotgun (WGS) entry which is preliminary data.</text>
</comment>
<evidence type="ECO:0000313" key="20">
    <source>
        <dbReference type="Proteomes" id="UP001208570"/>
    </source>
</evidence>
<feature type="binding site" evidence="18">
    <location>
        <position position="119"/>
    </location>
    <ligand>
        <name>Mg(2+)</name>
        <dbReference type="ChEBI" id="CHEBI:18420"/>
        <label>1</label>
        <note>catalytic</note>
    </ligand>
</feature>
<evidence type="ECO:0000256" key="12">
    <source>
        <dbReference type="ARBA" id="ARBA00044478"/>
    </source>
</evidence>
<evidence type="ECO:0000256" key="18">
    <source>
        <dbReference type="PIRSR" id="PIRSR600760-2"/>
    </source>
</evidence>
<evidence type="ECO:0000256" key="2">
    <source>
        <dbReference type="ARBA" id="ARBA00009759"/>
    </source>
</evidence>
<evidence type="ECO:0000256" key="7">
    <source>
        <dbReference type="ARBA" id="ARBA00022842"/>
    </source>
</evidence>
<dbReference type="FunFam" id="3.30.540.10:FF:000023">
    <property type="entry name" value="Protein CBR-TAG-231"/>
    <property type="match status" value="1"/>
</dbReference>
<evidence type="ECO:0000256" key="8">
    <source>
        <dbReference type="ARBA" id="ARBA00040342"/>
    </source>
</evidence>
<comment type="catalytic activity">
    <reaction evidence="12">
        <text>1D-myo-inositol 1,4-bisphosphate + H2O = 1D-myo-inositol 4-phosphate + phosphate</text>
        <dbReference type="Rhea" id="RHEA:15553"/>
        <dbReference type="ChEBI" id="CHEBI:15377"/>
        <dbReference type="ChEBI" id="CHEBI:43474"/>
        <dbReference type="ChEBI" id="CHEBI:58282"/>
        <dbReference type="ChEBI" id="CHEBI:58469"/>
        <dbReference type="EC" id="3.1.3.57"/>
    </reaction>
    <physiologicalReaction direction="left-to-right" evidence="12">
        <dbReference type="Rhea" id="RHEA:15554"/>
    </physiologicalReaction>
</comment>
<evidence type="ECO:0000256" key="9">
    <source>
        <dbReference type="ARBA" id="ARBA00041815"/>
    </source>
</evidence>
<dbReference type="FunFam" id="3.40.190.80:FF:000006">
    <property type="entry name" value="Bisphosphate nucleotidase 1"/>
    <property type="match status" value="1"/>
</dbReference>
<dbReference type="Pfam" id="PF00459">
    <property type="entry name" value="Inositol_P"/>
    <property type="match status" value="1"/>
</dbReference>
<keyword evidence="4" id="KW-0452">Lithium</keyword>
<dbReference type="PANTHER" id="PTHR43028">
    <property type="entry name" value="3'(2'),5'-BISPHOSPHATE NUCLEOTIDASE 1"/>
    <property type="match status" value="1"/>
</dbReference>
<organism evidence="19 20">
    <name type="scientific">Paralvinella palmiformis</name>
    <dbReference type="NCBI Taxonomy" id="53620"/>
    <lineage>
        <taxon>Eukaryota</taxon>
        <taxon>Metazoa</taxon>
        <taxon>Spiralia</taxon>
        <taxon>Lophotrochozoa</taxon>
        <taxon>Annelida</taxon>
        <taxon>Polychaeta</taxon>
        <taxon>Sedentaria</taxon>
        <taxon>Canalipalpata</taxon>
        <taxon>Terebellida</taxon>
        <taxon>Terebelliformia</taxon>
        <taxon>Alvinellidae</taxon>
        <taxon>Paralvinella</taxon>
    </lineage>
</organism>
<feature type="binding site" evidence="18">
    <location>
        <position position="118"/>
    </location>
    <ligand>
        <name>Mg(2+)</name>
        <dbReference type="ChEBI" id="CHEBI:18420"/>
        <label>1</label>
        <note>catalytic</note>
    </ligand>
</feature>
<dbReference type="PANTHER" id="PTHR43028:SF5">
    <property type="entry name" value="3'(2'),5'-BISPHOSPHATE NUCLEOTIDASE 1"/>
    <property type="match status" value="1"/>
</dbReference>
<evidence type="ECO:0000256" key="15">
    <source>
        <dbReference type="ARBA" id="ARBA00044519"/>
    </source>
</evidence>
<evidence type="ECO:0000256" key="6">
    <source>
        <dbReference type="ARBA" id="ARBA00022801"/>
    </source>
</evidence>
<dbReference type="Gene3D" id="3.40.190.80">
    <property type="match status" value="1"/>
</dbReference>
<evidence type="ECO:0000256" key="11">
    <source>
        <dbReference type="ARBA" id="ARBA00044466"/>
    </source>
</evidence>
<reference evidence="19" key="1">
    <citation type="journal article" date="2023" name="Mol. Biol. Evol.">
        <title>Third-Generation Sequencing Reveals the Adaptive Role of the Epigenome in Three Deep-Sea Polychaetes.</title>
        <authorList>
            <person name="Perez M."/>
            <person name="Aroh O."/>
            <person name="Sun Y."/>
            <person name="Lan Y."/>
            <person name="Juniper S.K."/>
            <person name="Young C.R."/>
            <person name="Angers B."/>
            <person name="Qian P.Y."/>
        </authorList>
    </citation>
    <scope>NUCLEOTIDE SEQUENCE</scope>
    <source>
        <strain evidence="19">P08H-3</strain>
    </source>
</reference>
<feature type="binding site" evidence="18">
    <location>
        <position position="116"/>
    </location>
    <ligand>
        <name>Mg(2+)</name>
        <dbReference type="ChEBI" id="CHEBI:18420"/>
        <label>1</label>
        <note>catalytic</note>
    </ligand>
</feature>
<proteinExistence type="inferred from homology"/>
<evidence type="ECO:0000256" key="14">
    <source>
        <dbReference type="ARBA" id="ARBA00044484"/>
    </source>
</evidence>
<comment type="similarity">
    <text evidence="2">Belongs to the inositol monophosphatase superfamily.</text>
</comment>
<dbReference type="InterPro" id="IPR000760">
    <property type="entry name" value="Inositol_monophosphatase-like"/>
</dbReference>
<dbReference type="InterPro" id="IPR050725">
    <property type="entry name" value="CysQ/Inositol_MonoPase"/>
</dbReference>
<evidence type="ECO:0000256" key="17">
    <source>
        <dbReference type="ARBA" id="ARBA00044554"/>
    </source>
</evidence>
<dbReference type="SUPFAM" id="SSF56655">
    <property type="entry name" value="Carbohydrate phosphatase"/>
    <property type="match status" value="1"/>
</dbReference>
<evidence type="ECO:0000256" key="1">
    <source>
        <dbReference type="ARBA" id="ARBA00001946"/>
    </source>
</evidence>
<evidence type="ECO:0000256" key="4">
    <source>
        <dbReference type="ARBA" id="ARBA00022671"/>
    </source>
</evidence>
<sequence length="310" mass="33750">MEPLITRLVATSVSIANRAGRIVRDILSKGDLGIVEKGKNDYQTEADRSAQRCILASLHKAFPKVSVFGEEELDSRPVPQEWIETTVNEEVIKTTANKLPDTLKAVKDEDICIWVDPLDGTAEYTQGLLDHVTVLIGIAVKGRSVAGVVYQPYYNYQAGQDATLGRSIWGIIGVGTFGHQANKPPEGQNIITTTRSHSTRAVVLAVDACEPTEVLRVGGAGHKVLLILEGKAHAYVFASPGCKKWDTCAPEAILHAAGGKLTDIHGNDFTYEPTVQRRNTGGVLGTPRAEDHKWYLDHIPQEVREALPIS</sequence>
<keyword evidence="6" id="KW-0378">Hydrolase</keyword>
<comment type="catalytic activity">
    <reaction evidence="14">
        <text>3'-phosphoadenylyl sulfate + H2O = adenosine 5'-phosphosulfate + phosphate</text>
        <dbReference type="Rhea" id="RHEA:77639"/>
        <dbReference type="ChEBI" id="CHEBI:15377"/>
        <dbReference type="ChEBI" id="CHEBI:43474"/>
        <dbReference type="ChEBI" id="CHEBI:58243"/>
        <dbReference type="ChEBI" id="CHEBI:58339"/>
        <dbReference type="EC" id="3.1.3.7"/>
    </reaction>
    <physiologicalReaction direction="left-to-right" evidence="14">
        <dbReference type="Rhea" id="RHEA:77640"/>
    </physiologicalReaction>
</comment>
<evidence type="ECO:0000256" key="13">
    <source>
        <dbReference type="ARBA" id="ARBA00044479"/>
    </source>
</evidence>
<dbReference type="EC" id="3.1.3.7" evidence="3"/>
<dbReference type="Proteomes" id="UP001208570">
    <property type="component" value="Unassembled WGS sequence"/>
</dbReference>
<evidence type="ECO:0000256" key="5">
    <source>
        <dbReference type="ARBA" id="ARBA00022723"/>
    </source>
</evidence>
<evidence type="ECO:0000256" key="10">
    <source>
        <dbReference type="ARBA" id="ARBA00044465"/>
    </source>
</evidence>
<dbReference type="InterPro" id="IPR020550">
    <property type="entry name" value="Inositol_monophosphatase_CS"/>
</dbReference>
<comment type="catalytic activity">
    <reaction evidence="10">
        <text>1D-myo-inositol 1,3,4-trisphosphate + H2O = 1D-myo-inositol 3,4-bisphosphate + phosphate</text>
        <dbReference type="Rhea" id="RHEA:70319"/>
        <dbReference type="ChEBI" id="CHEBI:15377"/>
        <dbReference type="ChEBI" id="CHEBI:43474"/>
        <dbReference type="ChEBI" id="CHEBI:58414"/>
        <dbReference type="ChEBI" id="CHEBI:83241"/>
    </reaction>
    <physiologicalReaction direction="left-to-right" evidence="10">
        <dbReference type="Rhea" id="RHEA:70320"/>
    </physiologicalReaction>
</comment>
<dbReference type="AlphaFoldDB" id="A0AAD9J2Y1"/>
<evidence type="ECO:0000256" key="3">
    <source>
        <dbReference type="ARBA" id="ARBA00012633"/>
    </source>
</evidence>
<dbReference type="GO" id="GO:0046854">
    <property type="term" value="P:phosphatidylinositol phosphate biosynthetic process"/>
    <property type="evidence" value="ECO:0007669"/>
    <property type="project" value="InterPro"/>
</dbReference>
<keyword evidence="7 18" id="KW-0460">Magnesium</keyword>
<dbReference type="PROSITE" id="PS00630">
    <property type="entry name" value="IMP_2"/>
    <property type="match status" value="1"/>
</dbReference>
<comment type="catalytic activity">
    <reaction evidence="11">
        <text>adenosine 2',5'-bisphosphate + H2O = AMP + phosphate</text>
        <dbReference type="Rhea" id="RHEA:77643"/>
        <dbReference type="ChEBI" id="CHEBI:15377"/>
        <dbReference type="ChEBI" id="CHEBI:43474"/>
        <dbReference type="ChEBI" id="CHEBI:194156"/>
        <dbReference type="ChEBI" id="CHEBI:456215"/>
        <dbReference type="EC" id="3.1.3.7"/>
    </reaction>
    <physiologicalReaction direction="left-to-right" evidence="11">
        <dbReference type="Rhea" id="RHEA:77644"/>
    </physiologicalReaction>
</comment>
<dbReference type="EC" id="3.1.3.57" evidence="15"/>
<dbReference type="Gene3D" id="3.30.540.10">
    <property type="entry name" value="Fructose-1,6-Bisphosphatase, subunit A, domain 1"/>
    <property type="match status" value="1"/>
</dbReference>
<accession>A0AAD9J2Y1</accession>
<gene>
    <name evidence="19" type="ORF">LSH36_670g01050</name>
</gene>
<comment type="catalytic activity">
    <reaction evidence="13">
        <text>adenosine 3',5'-bisphosphate + H2O = AMP + phosphate</text>
        <dbReference type="Rhea" id="RHEA:10040"/>
        <dbReference type="ChEBI" id="CHEBI:15377"/>
        <dbReference type="ChEBI" id="CHEBI:43474"/>
        <dbReference type="ChEBI" id="CHEBI:58343"/>
        <dbReference type="ChEBI" id="CHEBI:456215"/>
        <dbReference type="EC" id="3.1.3.7"/>
    </reaction>
    <physiologicalReaction direction="left-to-right" evidence="13">
        <dbReference type="Rhea" id="RHEA:10041"/>
    </physiologicalReaction>
</comment>
<protein>
    <recommendedName>
        <fullName evidence="8">3'(2'),5'-bisphosphate nucleotidase 1</fullName>
        <ecNumber evidence="15">3.1.3.57</ecNumber>
        <ecNumber evidence="3">3.1.3.7</ecNumber>
    </recommendedName>
    <alternativeName>
        <fullName evidence="16">3'-phosphoadenosine 5'-phosphate phosphatase</fullName>
    </alternativeName>
    <alternativeName>
        <fullName evidence="9">Bisphosphate 3'-nucleotidase 1</fullName>
    </alternativeName>
    <alternativeName>
        <fullName evidence="17">Inositol-polyphosphate 1-phosphatase</fullName>
    </alternativeName>
</protein>
<dbReference type="GO" id="GO:0046872">
    <property type="term" value="F:metal ion binding"/>
    <property type="evidence" value="ECO:0007669"/>
    <property type="project" value="UniProtKB-KW"/>
</dbReference>
<name>A0AAD9J2Y1_9ANNE</name>
<keyword evidence="5 18" id="KW-0479">Metal-binding</keyword>
<feature type="binding site" evidence="18">
    <location>
        <position position="70"/>
    </location>
    <ligand>
        <name>Mg(2+)</name>
        <dbReference type="ChEBI" id="CHEBI:18420"/>
        <label>1</label>
        <note>catalytic</note>
    </ligand>
</feature>
<dbReference type="GO" id="GO:0004441">
    <property type="term" value="F:inositol-1,4-bisphosphate 1-phosphatase activity"/>
    <property type="evidence" value="ECO:0007669"/>
    <property type="project" value="UniProtKB-EC"/>
</dbReference>
<dbReference type="EMBL" id="JAODUP010000670">
    <property type="protein sequence ID" value="KAK2145589.1"/>
    <property type="molecule type" value="Genomic_DNA"/>
</dbReference>